<dbReference type="GO" id="GO:0004674">
    <property type="term" value="F:protein serine/threonine kinase activity"/>
    <property type="evidence" value="ECO:0007669"/>
    <property type="project" value="UniProtKB-KW"/>
</dbReference>
<proteinExistence type="predicted"/>
<dbReference type="SUPFAM" id="SSF55874">
    <property type="entry name" value="ATPase domain of HSP90 chaperone/DNA topoisomerase II/histidine kinase"/>
    <property type="match status" value="1"/>
</dbReference>
<evidence type="ECO:0000313" key="3">
    <source>
        <dbReference type="EMBL" id="MBG6092697.1"/>
    </source>
</evidence>
<keyword evidence="3" id="KW-0808">Transferase</keyword>
<dbReference type="Gene3D" id="3.30.565.10">
    <property type="entry name" value="Histidine kinase-like ATPase, C-terminal domain"/>
    <property type="match status" value="1"/>
</dbReference>
<dbReference type="InterPro" id="IPR036890">
    <property type="entry name" value="HATPase_C_sf"/>
</dbReference>
<evidence type="ECO:0000313" key="4">
    <source>
        <dbReference type="Proteomes" id="UP000614047"/>
    </source>
</evidence>
<keyword evidence="3" id="KW-0418">Kinase</keyword>
<dbReference type="AlphaFoldDB" id="A0A931DRM5"/>
<dbReference type="CDD" id="cd16936">
    <property type="entry name" value="HATPase_RsbW-like"/>
    <property type="match status" value="1"/>
</dbReference>
<dbReference type="EMBL" id="JADOUA010000001">
    <property type="protein sequence ID" value="MBG6092697.1"/>
    <property type="molecule type" value="Genomic_DNA"/>
</dbReference>
<comment type="caution">
    <text evidence="3">The sequence shown here is derived from an EMBL/GenBank/DDBJ whole genome shotgun (WGS) entry which is preliminary data.</text>
</comment>
<dbReference type="Pfam" id="PF13581">
    <property type="entry name" value="HATPase_c_2"/>
    <property type="match status" value="1"/>
</dbReference>
<keyword evidence="4" id="KW-1185">Reference proteome</keyword>
<evidence type="ECO:0000256" key="1">
    <source>
        <dbReference type="ARBA" id="ARBA00022527"/>
    </source>
</evidence>
<dbReference type="PANTHER" id="PTHR35526">
    <property type="entry name" value="ANTI-SIGMA-F FACTOR RSBW-RELATED"/>
    <property type="match status" value="1"/>
</dbReference>
<reference evidence="3" key="1">
    <citation type="submission" date="2020-11" db="EMBL/GenBank/DDBJ databases">
        <title>Sequencing the genomes of 1000 actinobacteria strains.</title>
        <authorList>
            <person name="Klenk H.-P."/>
        </authorList>
    </citation>
    <scope>NUCLEOTIDE SEQUENCE</scope>
    <source>
        <strain evidence="3">DSM 43175</strain>
    </source>
</reference>
<name>A0A931DRM5_9ACTN</name>
<sequence>MDLRFSLAVPREAPSIPMIRRVVGDALRGLGVAEDCVTDILVAASEACTNVVQHSRADGGFTVAGQVAGGTCQLRITDRGRGPRPVPPPKELDDLSESGRGIRIMRALMDDLSIDSVPGSGTVVQLRKRLTWRDENPIGRLGHRLLHSAG</sequence>
<protein>
    <submittedName>
        <fullName evidence="3">Serine/threonine-protein kinase RsbW</fullName>
        <ecNumber evidence="3">2.7.11.1</ecNumber>
    </submittedName>
</protein>
<dbReference type="EC" id="2.7.11.1" evidence="3"/>
<dbReference type="RefSeq" id="WP_197014845.1">
    <property type="nucleotide sequence ID" value="NZ_BAABES010000009.1"/>
</dbReference>
<gene>
    <name evidence="3" type="ORF">IW256_006810</name>
</gene>
<accession>A0A931DRM5</accession>
<organism evidence="3 4">
    <name type="scientific">Actinomadura viridis</name>
    <dbReference type="NCBI Taxonomy" id="58110"/>
    <lineage>
        <taxon>Bacteria</taxon>
        <taxon>Bacillati</taxon>
        <taxon>Actinomycetota</taxon>
        <taxon>Actinomycetes</taxon>
        <taxon>Streptosporangiales</taxon>
        <taxon>Thermomonosporaceae</taxon>
        <taxon>Actinomadura</taxon>
    </lineage>
</organism>
<keyword evidence="1" id="KW-0723">Serine/threonine-protein kinase</keyword>
<dbReference type="Proteomes" id="UP000614047">
    <property type="component" value="Unassembled WGS sequence"/>
</dbReference>
<dbReference type="InterPro" id="IPR003594">
    <property type="entry name" value="HATPase_dom"/>
</dbReference>
<dbReference type="PANTHER" id="PTHR35526:SF3">
    <property type="entry name" value="ANTI-SIGMA-F FACTOR RSBW"/>
    <property type="match status" value="1"/>
</dbReference>
<evidence type="ECO:0000259" key="2">
    <source>
        <dbReference type="Pfam" id="PF13581"/>
    </source>
</evidence>
<feature type="domain" description="Histidine kinase/HSP90-like ATPase" evidence="2">
    <location>
        <begin position="15"/>
        <end position="128"/>
    </location>
</feature>
<dbReference type="InterPro" id="IPR050267">
    <property type="entry name" value="Anti-sigma-factor_SerPK"/>
</dbReference>